<dbReference type="InterPro" id="IPR004947">
    <property type="entry name" value="DNase_II"/>
</dbReference>
<name>A0A1I7VP13_LOALO</name>
<dbReference type="GO" id="GO:0006309">
    <property type="term" value="P:apoptotic DNA fragmentation"/>
    <property type="evidence" value="ECO:0007669"/>
    <property type="project" value="TreeGrafter"/>
</dbReference>
<dbReference type="WBParaSite" id="EN70_4677">
    <property type="protein sequence ID" value="EN70_4677"/>
    <property type="gene ID" value="EN70_4677"/>
</dbReference>
<dbReference type="Pfam" id="PF03265">
    <property type="entry name" value="DNase_II"/>
    <property type="match status" value="1"/>
</dbReference>
<comment type="similarity">
    <text evidence="1">Belongs to the DNase II family.</text>
</comment>
<organism evidence="4 5">
    <name type="scientific">Loa loa</name>
    <name type="common">Eye worm</name>
    <name type="synonym">Filaria loa</name>
    <dbReference type="NCBI Taxonomy" id="7209"/>
    <lineage>
        <taxon>Eukaryota</taxon>
        <taxon>Metazoa</taxon>
        <taxon>Ecdysozoa</taxon>
        <taxon>Nematoda</taxon>
        <taxon>Chromadorea</taxon>
        <taxon>Rhabditida</taxon>
        <taxon>Spirurina</taxon>
        <taxon>Spiruromorpha</taxon>
        <taxon>Filarioidea</taxon>
        <taxon>Onchocercidae</taxon>
        <taxon>Loa</taxon>
    </lineage>
</organism>
<proteinExistence type="inferred from homology"/>
<feature type="signal peptide" evidence="3">
    <location>
        <begin position="1"/>
        <end position="20"/>
    </location>
</feature>
<dbReference type="CDD" id="cd09121">
    <property type="entry name" value="PLDc_DNaseII_2"/>
    <property type="match status" value="1"/>
</dbReference>
<keyword evidence="3" id="KW-0732">Signal</keyword>
<dbReference type="eggNOG" id="KOG3825">
    <property type="taxonomic scope" value="Eukaryota"/>
</dbReference>
<evidence type="ECO:0000313" key="4">
    <source>
        <dbReference type="Proteomes" id="UP000095285"/>
    </source>
</evidence>
<accession>A0A1I7VP13</accession>
<keyword evidence="2" id="KW-0378">Hydrolase</keyword>
<keyword evidence="4" id="KW-1185">Reference proteome</keyword>
<dbReference type="PANTHER" id="PTHR10858:SF30">
    <property type="entry name" value="CELL-DEATH-RELATED NUCLEASE 7"/>
    <property type="match status" value="1"/>
</dbReference>
<reference evidence="5" key="2">
    <citation type="submission" date="2016-11" db="UniProtKB">
        <authorList>
            <consortium name="WormBaseParasite"/>
        </authorList>
    </citation>
    <scope>IDENTIFICATION</scope>
</reference>
<dbReference type="AlphaFoldDB" id="A0A1I7VP13"/>
<evidence type="ECO:0000256" key="1">
    <source>
        <dbReference type="ARBA" id="ARBA00007527"/>
    </source>
</evidence>
<reference evidence="4" key="1">
    <citation type="submission" date="2012-04" db="EMBL/GenBank/DDBJ databases">
        <title>The Genome Sequence of Loa loa.</title>
        <authorList>
            <consortium name="The Broad Institute Genome Sequencing Platform"/>
            <consortium name="Broad Institute Genome Sequencing Center for Infectious Disease"/>
            <person name="Nutman T.B."/>
            <person name="Fink D.L."/>
            <person name="Russ C."/>
            <person name="Young S."/>
            <person name="Zeng Q."/>
            <person name="Gargeya S."/>
            <person name="Alvarado L."/>
            <person name="Berlin A."/>
            <person name="Chapman S.B."/>
            <person name="Chen Z."/>
            <person name="Freedman E."/>
            <person name="Gellesch M."/>
            <person name="Goldberg J."/>
            <person name="Griggs A."/>
            <person name="Gujja S."/>
            <person name="Heilman E.R."/>
            <person name="Heiman D."/>
            <person name="Howarth C."/>
            <person name="Mehta T."/>
            <person name="Neiman D."/>
            <person name="Pearson M."/>
            <person name="Roberts A."/>
            <person name="Saif S."/>
            <person name="Shea T."/>
            <person name="Shenoy N."/>
            <person name="Sisk P."/>
            <person name="Stolte C."/>
            <person name="Sykes S."/>
            <person name="White J."/>
            <person name="Yandava C."/>
            <person name="Haas B."/>
            <person name="Henn M.R."/>
            <person name="Nusbaum C."/>
            <person name="Birren B."/>
        </authorList>
    </citation>
    <scope>NUCLEOTIDE SEQUENCE [LARGE SCALE GENOMIC DNA]</scope>
</reference>
<feature type="chain" id="PRO_5009310180" evidence="3">
    <location>
        <begin position="21"/>
        <end position="346"/>
    </location>
</feature>
<dbReference type="STRING" id="7209.A0A1I7VP13"/>
<sequence>MIFKITVLLLIATISDIIKAQFFCKNRHGKRVDWFVGYKQPKNKSQIYPGATFHYADQDSTEWGSAENLKSPKNAIAVTLKQYYGSKKQKPFYFFYNDQKPNKESRSHGNHAHAKGVAIFGDTSGFWLIHSVPKFPSLKHYFYAQNGEIYGQSFMCVTLKTTSIEIFAEAMKYIYPAVYGMNVPKTFLARFPFLNDLKQLKKKNIANTSLMKNFKSNDGMIFYNFAKSDKYKKDLYSDMIARQMKVSLFTETWMNGGAKDLDSDCSTAYKVMNVMELNVAGNKFANKNDHSKWAIAENETKPLVCVGDINRQESQKKRGGGAVCFESVNIWKLYKESIVEIENCKV</sequence>
<dbReference type="PANTHER" id="PTHR10858">
    <property type="entry name" value="DEOXYRIBONUCLEASE II"/>
    <property type="match status" value="1"/>
</dbReference>
<protein>
    <submittedName>
        <fullName evidence="5">Deoxyribonuclease II family protein</fullName>
    </submittedName>
</protein>
<evidence type="ECO:0000313" key="5">
    <source>
        <dbReference type="WBParaSite" id="EN70_4677"/>
    </source>
</evidence>
<evidence type="ECO:0000256" key="2">
    <source>
        <dbReference type="ARBA" id="ARBA00022801"/>
    </source>
</evidence>
<evidence type="ECO:0000256" key="3">
    <source>
        <dbReference type="SAM" id="SignalP"/>
    </source>
</evidence>
<dbReference type="CDD" id="cd09120">
    <property type="entry name" value="PLDc_DNaseII_1"/>
    <property type="match status" value="1"/>
</dbReference>
<dbReference type="GO" id="GO:0004531">
    <property type="term" value="F:deoxyribonuclease II activity"/>
    <property type="evidence" value="ECO:0007669"/>
    <property type="project" value="InterPro"/>
</dbReference>
<dbReference type="Proteomes" id="UP000095285">
    <property type="component" value="Unassembled WGS sequence"/>
</dbReference>